<evidence type="ECO:0000313" key="2">
    <source>
        <dbReference type="EMBL" id="AYK16054.1"/>
    </source>
</evidence>
<dbReference type="KEGG" id="mfz:AOB57_013420"/>
<dbReference type="Proteomes" id="UP000053087">
    <property type="component" value="Chromosome"/>
</dbReference>
<dbReference type="RefSeq" id="WP_054299525.1">
    <property type="nucleotide sequence ID" value="NZ_CP032683.1"/>
</dbReference>
<organism evidence="2 3">
    <name type="scientific">Methanosarcina flavescens</name>
    <dbReference type="NCBI Taxonomy" id="1715806"/>
    <lineage>
        <taxon>Archaea</taxon>
        <taxon>Methanobacteriati</taxon>
        <taxon>Methanobacteriota</taxon>
        <taxon>Stenosarchaea group</taxon>
        <taxon>Methanomicrobia</taxon>
        <taxon>Methanosarcinales</taxon>
        <taxon>Methanosarcinaceae</taxon>
        <taxon>Methanosarcina</taxon>
    </lineage>
</organism>
<evidence type="ECO:0000313" key="3">
    <source>
        <dbReference type="Proteomes" id="UP000053087"/>
    </source>
</evidence>
<gene>
    <name evidence="2" type="ORF">AOB57_013420</name>
</gene>
<feature type="region of interest" description="Disordered" evidence="1">
    <location>
        <begin position="45"/>
        <end position="67"/>
    </location>
</feature>
<reference evidence="2 3" key="1">
    <citation type="journal article" date="2016" name="Int. J. Syst. Evol. Microbiol.">
        <title>Methanosarcina flavescens sp. nov., a methanogenic archaeon isolated from a full-scale anaerobic digester.</title>
        <authorList>
            <person name="Kern T."/>
            <person name="Fischer M.A."/>
            <person name="Deppenmeier U."/>
            <person name="Schmitz R.A."/>
            <person name="Rother M."/>
        </authorList>
    </citation>
    <scope>NUCLEOTIDE SEQUENCE [LARGE SCALE GENOMIC DNA]</scope>
    <source>
        <strain evidence="2 3">E03.2</strain>
    </source>
</reference>
<sequence length="67" mass="7650">MKTKAIIQPLAILKLQAALQFQKAFRLSLAGGNLKSRNKVESIKILNRHGSNQNPKSKSYYIYRHKP</sequence>
<accession>A0A660HUV8</accession>
<dbReference type="GeneID" id="53689121"/>
<name>A0A660HUV8_9EURY</name>
<proteinExistence type="predicted"/>
<evidence type="ECO:0000256" key="1">
    <source>
        <dbReference type="SAM" id="MobiDB-lite"/>
    </source>
</evidence>
<dbReference type="AlphaFoldDB" id="A0A660HUV8"/>
<protein>
    <submittedName>
        <fullName evidence="2">Uncharacterized protein</fullName>
    </submittedName>
</protein>
<keyword evidence="3" id="KW-1185">Reference proteome</keyword>
<dbReference type="EMBL" id="CP032683">
    <property type="protein sequence ID" value="AYK16054.1"/>
    <property type="molecule type" value="Genomic_DNA"/>
</dbReference>